<dbReference type="EMBL" id="QXFV01006604">
    <property type="protein sequence ID" value="KAE8960973.1"/>
    <property type="molecule type" value="Genomic_DNA"/>
</dbReference>
<evidence type="ECO:0000313" key="2">
    <source>
        <dbReference type="Proteomes" id="UP000429607"/>
    </source>
</evidence>
<sequence length="135" mass="14978">MKRAHEASGGALAEAVSDAVWAVLDKTLPKTSKFKKKKTTKQTRQLDVVEEVLRRNLQGDRELANELFFLIQKAYDGISFKKLLECERKLRDAVREVLKNDSATTGEDEAMMDFSAAADVKLSGYARTEAVPSAA</sequence>
<proteinExistence type="predicted"/>
<comment type="caution">
    <text evidence="1">The sequence shown here is derived from an EMBL/GenBank/DDBJ whole genome shotgun (WGS) entry which is preliminary data.</text>
</comment>
<protein>
    <submittedName>
        <fullName evidence="1">Uncharacterized protein</fullName>
    </submittedName>
</protein>
<gene>
    <name evidence="1" type="ORF">PR001_g30199</name>
</gene>
<accession>A0A6A3GVK6</accession>
<dbReference type="AlphaFoldDB" id="A0A6A3GVK6"/>
<dbReference type="Proteomes" id="UP000429607">
    <property type="component" value="Unassembled WGS sequence"/>
</dbReference>
<feature type="non-terminal residue" evidence="1">
    <location>
        <position position="135"/>
    </location>
</feature>
<name>A0A6A3GVK6_9STRA</name>
<evidence type="ECO:0000313" key="1">
    <source>
        <dbReference type="EMBL" id="KAE8960973.1"/>
    </source>
</evidence>
<reference evidence="1 2" key="1">
    <citation type="submission" date="2018-09" db="EMBL/GenBank/DDBJ databases">
        <title>Genomic investigation of the strawberry pathogen Phytophthora fragariae indicates pathogenicity is determined by transcriptional variation in three key races.</title>
        <authorList>
            <person name="Adams T.M."/>
            <person name="Armitage A.D."/>
            <person name="Sobczyk M.K."/>
            <person name="Bates H.J."/>
            <person name="Dunwell J.M."/>
            <person name="Nellist C.F."/>
            <person name="Harrison R.J."/>
        </authorList>
    </citation>
    <scope>NUCLEOTIDE SEQUENCE [LARGE SCALE GENOMIC DNA]</scope>
    <source>
        <strain evidence="1 2">SCRP249</strain>
    </source>
</reference>
<organism evidence="1 2">
    <name type="scientific">Phytophthora rubi</name>
    <dbReference type="NCBI Taxonomy" id="129364"/>
    <lineage>
        <taxon>Eukaryota</taxon>
        <taxon>Sar</taxon>
        <taxon>Stramenopiles</taxon>
        <taxon>Oomycota</taxon>
        <taxon>Peronosporomycetes</taxon>
        <taxon>Peronosporales</taxon>
        <taxon>Peronosporaceae</taxon>
        <taxon>Phytophthora</taxon>
    </lineage>
</organism>